<dbReference type="GO" id="GO:0004497">
    <property type="term" value="F:monooxygenase activity"/>
    <property type="evidence" value="ECO:0007669"/>
    <property type="project" value="UniProtKB-KW"/>
</dbReference>
<dbReference type="GeneID" id="54584668"/>
<evidence type="ECO:0000256" key="4">
    <source>
        <dbReference type="ARBA" id="ARBA00023004"/>
    </source>
</evidence>
<dbReference type="InterPro" id="IPR050121">
    <property type="entry name" value="Cytochrome_P450_monoxygenase"/>
</dbReference>
<dbReference type="InterPro" id="IPR017972">
    <property type="entry name" value="Cyt_P450_CS"/>
</dbReference>
<dbReference type="InterPro" id="IPR036396">
    <property type="entry name" value="Cyt_P450_sf"/>
</dbReference>
<evidence type="ECO:0000256" key="7">
    <source>
        <dbReference type="SAM" id="Phobius"/>
    </source>
</evidence>
<dbReference type="AlphaFoldDB" id="A0A6A6IZ61"/>
<dbReference type="PANTHER" id="PTHR24305">
    <property type="entry name" value="CYTOCHROME P450"/>
    <property type="match status" value="1"/>
</dbReference>
<dbReference type="InterPro" id="IPR002401">
    <property type="entry name" value="Cyt_P450_E_grp-I"/>
</dbReference>
<dbReference type="Proteomes" id="UP000800094">
    <property type="component" value="Unassembled WGS sequence"/>
</dbReference>
<keyword evidence="7" id="KW-0472">Membrane</keyword>
<evidence type="ECO:0000256" key="6">
    <source>
        <dbReference type="RuleBase" id="RU000461"/>
    </source>
</evidence>
<evidence type="ECO:0000256" key="1">
    <source>
        <dbReference type="ARBA" id="ARBA00001971"/>
    </source>
</evidence>
<dbReference type="Pfam" id="PF00067">
    <property type="entry name" value="p450"/>
    <property type="match status" value="1"/>
</dbReference>
<evidence type="ECO:0000313" key="9">
    <source>
        <dbReference type="Proteomes" id="UP000800094"/>
    </source>
</evidence>
<dbReference type="InterPro" id="IPR001128">
    <property type="entry name" value="Cyt_P450"/>
</dbReference>
<dbReference type="GO" id="GO:0016705">
    <property type="term" value="F:oxidoreductase activity, acting on paired donors, with incorporation or reduction of molecular oxygen"/>
    <property type="evidence" value="ECO:0007669"/>
    <property type="project" value="InterPro"/>
</dbReference>
<organism evidence="8 9">
    <name type="scientific">Trematosphaeria pertusa</name>
    <dbReference type="NCBI Taxonomy" id="390896"/>
    <lineage>
        <taxon>Eukaryota</taxon>
        <taxon>Fungi</taxon>
        <taxon>Dikarya</taxon>
        <taxon>Ascomycota</taxon>
        <taxon>Pezizomycotina</taxon>
        <taxon>Dothideomycetes</taxon>
        <taxon>Pleosporomycetidae</taxon>
        <taxon>Pleosporales</taxon>
        <taxon>Massarineae</taxon>
        <taxon>Trematosphaeriaceae</taxon>
        <taxon>Trematosphaeria</taxon>
    </lineage>
</organism>
<protein>
    <submittedName>
        <fullName evidence="8">Cytochrome P450</fullName>
    </submittedName>
</protein>
<keyword evidence="3 5" id="KW-0479">Metal-binding</keyword>
<dbReference type="FunFam" id="1.10.630.10:FF:000050">
    <property type="entry name" value="Cytochrome P450 monooxygenase"/>
    <property type="match status" value="1"/>
</dbReference>
<keyword evidence="4 5" id="KW-0408">Iron</keyword>
<gene>
    <name evidence="8" type="ORF">BU26DRAFT_536294</name>
</gene>
<dbReference type="SUPFAM" id="SSF48264">
    <property type="entry name" value="Cytochrome P450"/>
    <property type="match status" value="1"/>
</dbReference>
<dbReference type="GO" id="GO:0020037">
    <property type="term" value="F:heme binding"/>
    <property type="evidence" value="ECO:0007669"/>
    <property type="project" value="InterPro"/>
</dbReference>
<reference evidence="8" key="1">
    <citation type="journal article" date="2020" name="Stud. Mycol.">
        <title>101 Dothideomycetes genomes: a test case for predicting lifestyles and emergence of pathogens.</title>
        <authorList>
            <person name="Haridas S."/>
            <person name="Albert R."/>
            <person name="Binder M."/>
            <person name="Bloem J."/>
            <person name="Labutti K."/>
            <person name="Salamov A."/>
            <person name="Andreopoulos B."/>
            <person name="Baker S."/>
            <person name="Barry K."/>
            <person name="Bills G."/>
            <person name="Bluhm B."/>
            <person name="Cannon C."/>
            <person name="Castanera R."/>
            <person name="Culley D."/>
            <person name="Daum C."/>
            <person name="Ezra D."/>
            <person name="Gonzalez J."/>
            <person name="Henrissat B."/>
            <person name="Kuo A."/>
            <person name="Liang C."/>
            <person name="Lipzen A."/>
            <person name="Lutzoni F."/>
            <person name="Magnuson J."/>
            <person name="Mondo S."/>
            <person name="Nolan M."/>
            <person name="Ohm R."/>
            <person name="Pangilinan J."/>
            <person name="Park H.-J."/>
            <person name="Ramirez L."/>
            <person name="Alfaro M."/>
            <person name="Sun H."/>
            <person name="Tritt A."/>
            <person name="Yoshinaga Y."/>
            <person name="Zwiers L.-H."/>
            <person name="Turgeon B."/>
            <person name="Goodwin S."/>
            <person name="Spatafora J."/>
            <person name="Crous P."/>
            <person name="Grigoriev I."/>
        </authorList>
    </citation>
    <scope>NUCLEOTIDE SEQUENCE</scope>
    <source>
        <strain evidence="8">CBS 122368</strain>
    </source>
</reference>
<dbReference type="CDD" id="cd11060">
    <property type="entry name" value="CYP57A1-like"/>
    <property type="match status" value="1"/>
</dbReference>
<dbReference type="PRINTS" id="PR00463">
    <property type="entry name" value="EP450I"/>
</dbReference>
<evidence type="ECO:0000256" key="3">
    <source>
        <dbReference type="ARBA" id="ARBA00022723"/>
    </source>
</evidence>
<accession>A0A6A6IZ61</accession>
<dbReference type="PRINTS" id="PR00385">
    <property type="entry name" value="P450"/>
</dbReference>
<dbReference type="GO" id="GO:0005506">
    <property type="term" value="F:iron ion binding"/>
    <property type="evidence" value="ECO:0007669"/>
    <property type="project" value="InterPro"/>
</dbReference>
<evidence type="ECO:0000256" key="5">
    <source>
        <dbReference type="PIRSR" id="PIRSR602401-1"/>
    </source>
</evidence>
<dbReference type="EMBL" id="ML987189">
    <property type="protein sequence ID" value="KAF2255871.1"/>
    <property type="molecule type" value="Genomic_DNA"/>
</dbReference>
<keyword evidence="7" id="KW-0812">Transmembrane</keyword>
<evidence type="ECO:0000256" key="2">
    <source>
        <dbReference type="ARBA" id="ARBA00010617"/>
    </source>
</evidence>
<evidence type="ECO:0000313" key="8">
    <source>
        <dbReference type="EMBL" id="KAF2255871.1"/>
    </source>
</evidence>
<feature type="transmembrane region" description="Helical" evidence="7">
    <location>
        <begin position="12"/>
        <end position="29"/>
    </location>
</feature>
<comment type="cofactor">
    <cofactor evidence="1 5">
        <name>heme</name>
        <dbReference type="ChEBI" id="CHEBI:30413"/>
    </cofactor>
</comment>
<keyword evidence="5 6" id="KW-0349">Heme</keyword>
<name>A0A6A6IZ61_9PLEO</name>
<dbReference type="OrthoDB" id="3934656at2759"/>
<dbReference type="PROSITE" id="PS00086">
    <property type="entry name" value="CYTOCHROME_P450"/>
    <property type="match status" value="1"/>
</dbReference>
<keyword evidence="9" id="KW-1185">Reference proteome</keyword>
<dbReference type="Gene3D" id="1.10.630.10">
    <property type="entry name" value="Cytochrome P450"/>
    <property type="match status" value="1"/>
</dbReference>
<keyword evidence="6" id="KW-0503">Monooxygenase</keyword>
<keyword evidence="6" id="KW-0560">Oxidoreductase</keyword>
<dbReference type="RefSeq" id="XP_033690875.1">
    <property type="nucleotide sequence ID" value="XM_033831338.1"/>
</dbReference>
<feature type="binding site" description="axial binding residue" evidence="5">
    <location>
        <position position="440"/>
    </location>
    <ligand>
        <name>heme</name>
        <dbReference type="ChEBI" id="CHEBI:30413"/>
    </ligand>
    <ligandPart>
        <name>Fe</name>
        <dbReference type="ChEBI" id="CHEBI:18248"/>
    </ligandPart>
</feature>
<keyword evidence="7" id="KW-1133">Transmembrane helix</keyword>
<sequence>MSSSAPLHTVLFQYSYLLPIAFLLSYTLYQRFFSPLSRIPGPFLASLTRWYLVYQTRANHYNRTAQHLHAKYGPVVRIAPDEVSVADPEAIRKIYGAGNKFRKSDWYSVFQGGRKFDLFAGRDERVHGQQRKMVARAYTMETLKDLEPYVDNCIAVLRRKMEDGMGKSVDLAKWVQLFAFDVIGEVTWSTSFGFLEAARDDGTFSTIIDIIESGAWLGQVPYIFTLHELLKPYIGSWLGVNARHGGLRNFALRETAKRKENPGGKRDIVSRLFETHEKQPEEYTYADVVSMATSNINAGSDTTAITIRAILYYLLKNADAQARLVGEIDDARSCGELSNPVTFDEAMKLKYLQATMHEGLRMHPAVGMNLPRVVPPGGTEIGGYYVPGGNVVGVNAWVMHLNKDIYGDDADKFRPERWLERDTGDMLRYFMSFGAGSRACIGRNISWLEMSKLIPTLFLNYTIELVDPSKDWSEECTFFVQQKDIDVYLRPRPDPAGQA</sequence>
<proteinExistence type="inferred from homology"/>
<dbReference type="PANTHER" id="PTHR24305:SF232">
    <property type="entry name" value="P450, PUTATIVE (EUROFUNG)-RELATED"/>
    <property type="match status" value="1"/>
</dbReference>
<comment type="similarity">
    <text evidence="2 6">Belongs to the cytochrome P450 family.</text>
</comment>